<evidence type="ECO:0000313" key="5">
    <source>
        <dbReference type="EMBL" id="KRW98812.1"/>
    </source>
</evidence>
<dbReference type="SUPFAM" id="SSF48452">
    <property type="entry name" value="TPR-like"/>
    <property type="match status" value="2"/>
</dbReference>
<keyword evidence="2 3" id="KW-0802">TPR repeat</keyword>
<dbReference type="Proteomes" id="UP000054937">
    <property type="component" value="Unassembled WGS sequence"/>
</dbReference>
<evidence type="ECO:0000313" key="6">
    <source>
        <dbReference type="Proteomes" id="UP000054937"/>
    </source>
</evidence>
<keyword evidence="5" id="KW-0808">Transferase</keyword>
<dbReference type="PANTHER" id="PTHR45641:SF19">
    <property type="entry name" value="NEPHROCYSTIN-3"/>
    <property type="match status" value="1"/>
</dbReference>
<keyword evidence="5" id="KW-0418">Kinase</keyword>
<dbReference type="Gene3D" id="1.25.40.10">
    <property type="entry name" value="Tetratricopeptide repeat domain"/>
    <property type="match status" value="3"/>
</dbReference>
<dbReference type="InterPro" id="IPR011009">
    <property type="entry name" value="Kinase-like_dom_sf"/>
</dbReference>
<dbReference type="OrthoDB" id="311289at2759"/>
<name>A0A0V0Q996_PSEPJ</name>
<evidence type="ECO:0000256" key="3">
    <source>
        <dbReference type="PROSITE-ProRule" id="PRU00339"/>
    </source>
</evidence>
<organism evidence="5 6">
    <name type="scientific">Pseudocohnilembus persalinus</name>
    <name type="common">Ciliate</name>
    <dbReference type="NCBI Taxonomy" id="266149"/>
    <lineage>
        <taxon>Eukaryota</taxon>
        <taxon>Sar</taxon>
        <taxon>Alveolata</taxon>
        <taxon>Ciliophora</taxon>
        <taxon>Intramacronucleata</taxon>
        <taxon>Oligohymenophorea</taxon>
        <taxon>Scuticociliatia</taxon>
        <taxon>Philasterida</taxon>
        <taxon>Pseudocohnilembidae</taxon>
        <taxon>Pseudocohnilembus</taxon>
    </lineage>
</organism>
<accession>A0A0V0Q996</accession>
<dbReference type="Pfam" id="PF13374">
    <property type="entry name" value="TPR_10"/>
    <property type="match status" value="1"/>
</dbReference>
<dbReference type="InterPro" id="IPR019734">
    <property type="entry name" value="TPR_rpt"/>
</dbReference>
<keyword evidence="6" id="KW-1185">Reference proteome</keyword>
<dbReference type="PROSITE" id="PS50005">
    <property type="entry name" value="TPR"/>
    <property type="match status" value="3"/>
</dbReference>
<dbReference type="PROSITE" id="PS50011">
    <property type="entry name" value="PROTEIN_KINASE_DOM"/>
    <property type="match status" value="1"/>
</dbReference>
<dbReference type="Pfam" id="PF13181">
    <property type="entry name" value="TPR_8"/>
    <property type="match status" value="1"/>
</dbReference>
<sequence>MAYFMANLIKQLKEIGITHNNLAPENIFFKNQNNQLQITLGNFEYCIQKKTTFKKMYARFDTDLSNLKYKAPEIYQQITLSEQHSEIIQCDPILSDMFSLGLILKEIQLNQIIQISQRQQITSDLSFKNTLEEMFTLILNENTKGRIKPKKLIEYCQNLKNQIQTQDNENQIFELNGQNFLQYDEYDFQEMGEEQSDISLLLFIKQCRKIQLFQQLIPFLAHLKKKYVDTVKKNNNPKQNQLKFITLYELANYYRDIGENQNAVKFYQNTIQMIKQNNSLGTQMEQAYLYFQAAQLFQGGITWFKQSISIMRKILQTGNPKMAKVIITYGEACQKRGELQSALHIFQEASIVLKSTIGFNGLLGIQLLDKLGQIYFQLSEYSNALQFFQNSFSQKIQLFEPDHIQLAETLNNCGECLRNLGIYEIAIDMYQKALRKVWKKGENCQKLRAQLYNNMGICLKQRGLIAEACLLFEESYRIKKSLFGEADETTLATLLNVATIQDQQGCHTKSIQFYQEIVEKLKQNNQTNIDLYYEALQNMGIAYFSLQHYSKSTQYLNEALNFKKQKYGNMHVSVGITLQNLALVIHRQGQYKKAAQYFQEVIKIFTKKFGPSHELLYQVQQNYAYTKKFL</sequence>
<dbReference type="InterPro" id="IPR011990">
    <property type="entry name" value="TPR-like_helical_dom_sf"/>
</dbReference>
<dbReference type="OMA" id="ENQNAVK"/>
<dbReference type="Pfam" id="PF13424">
    <property type="entry name" value="TPR_12"/>
    <property type="match status" value="2"/>
</dbReference>
<dbReference type="Gene3D" id="1.10.510.10">
    <property type="entry name" value="Transferase(Phosphotransferase) domain 1"/>
    <property type="match status" value="1"/>
</dbReference>
<dbReference type="GO" id="GO:0005524">
    <property type="term" value="F:ATP binding"/>
    <property type="evidence" value="ECO:0007669"/>
    <property type="project" value="InterPro"/>
</dbReference>
<dbReference type="SMART" id="SM00028">
    <property type="entry name" value="TPR"/>
    <property type="match status" value="8"/>
</dbReference>
<comment type="caution">
    <text evidence="5">The sequence shown here is derived from an EMBL/GenBank/DDBJ whole genome shotgun (WGS) entry which is preliminary data.</text>
</comment>
<dbReference type="InterPro" id="IPR000719">
    <property type="entry name" value="Prot_kinase_dom"/>
</dbReference>
<dbReference type="GO" id="GO:0004672">
    <property type="term" value="F:protein kinase activity"/>
    <property type="evidence" value="ECO:0007669"/>
    <property type="project" value="InterPro"/>
</dbReference>
<dbReference type="SUPFAM" id="SSF56112">
    <property type="entry name" value="Protein kinase-like (PK-like)"/>
    <property type="match status" value="1"/>
</dbReference>
<evidence type="ECO:0000256" key="1">
    <source>
        <dbReference type="ARBA" id="ARBA00022737"/>
    </source>
</evidence>
<protein>
    <submittedName>
        <fullName evidence="5">Protein kinase-like domain</fullName>
    </submittedName>
</protein>
<dbReference type="PANTHER" id="PTHR45641">
    <property type="entry name" value="TETRATRICOPEPTIDE REPEAT PROTEIN (AFU_ORTHOLOGUE AFUA_6G03870)"/>
    <property type="match status" value="1"/>
</dbReference>
<feature type="repeat" description="TPR" evidence="3">
    <location>
        <begin position="533"/>
        <end position="566"/>
    </location>
</feature>
<reference evidence="5 6" key="1">
    <citation type="journal article" date="2015" name="Sci. Rep.">
        <title>Genome of the facultative scuticociliatosis pathogen Pseudocohnilembus persalinus provides insight into its virulence through horizontal gene transfer.</title>
        <authorList>
            <person name="Xiong J."/>
            <person name="Wang G."/>
            <person name="Cheng J."/>
            <person name="Tian M."/>
            <person name="Pan X."/>
            <person name="Warren A."/>
            <person name="Jiang C."/>
            <person name="Yuan D."/>
            <person name="Miao W."/>
        </authorList>
    </citation>
    <scope>NUCLEOTIDE SEQUENCE [LARGE SCALE GENOMIC DNA]</scope>
    <source>
        <strain evidence="5">36N120E</strain>
    </source>
</reference>
<proteinExistence type="predicted"/>
<feature type="repeat" description="TPR" evidence="3">
    <location>
        <begin position="365"/>
        <end position="398"/>
    </location>
</feature>
<feature type="domain" description="Protein kinase" evidence="4">
    <location>
        <begin position="1"/>
        <end position="159"/>
    </location>
</feature>
<feature type="repeat" description="TPR" evidence="3">
    <location>
        <begin position="575"/>
        <end position="608"/>
    </location>
</feature>
<keyword evidence="1" id="KW-0677">Repeat</keyword>
<dbReference type="InParanoid" id="A0A0V0Q996"/>
<evidence type="ECO:0000259" key="4">
    <source>
        <dbReference type="PROSITE" id="PS50011"/>
    </source>
</evidence>
<evidence type="ECO:0000256" key="2">
    <source>
        <dbReference type="ARBA" id="ARBA00022803"/>
    </source>
</evidence>
<dbReference type="AlphaFoldDB" id="A0A0V0Q996"/>
<gene>
    <name evidence="5" type="ORF">PPERSA_10583</name>
</gene>
<dbReference type="EMBL" id="LDAU01000229">
    <property type="protein sequence ID" value="KRW98812.1"/>
    <property type="molecule type" value="Genomic_DNA"/>
</dbReference>